<dbReference type="InterPro" id="IPR007791">
    <property type="entry name" value="DjlA_N"/>
</dbReference>
<comment type="caution">
    <text evidence="2">The sequence shown here is derived from an EMBL/GenBank/DDBJ whole genome shotgun (WGS) entry which is preliminary data.</text>
</comment>
<organism evidence="2 3">
    <name type="scientific">Hydrogenophaga aromaticivorans</name>
    <dbReference type="NCBI Taxonomy" id="2610898"/>
    <lineage>
        <taxon>Bacteria</taxon>
        <taxon>Pseudomonadati</taxon>
        <taxon>Pseudomonadota</taxon>
        <taxon>Betaproteobacteria</taxon>
        <taxon>Burkholderiales</taxon>
        <taxon>Comamonadaceae</taxon>
        <taxon>Hydrogenophaga</taxon>
    </lineage>
</organism>
<dbReference type="Proteomes" id="UP000545507">
    <property type="component" value="Unassembled WGS sequence"/>
</dbReference>
<evidence type="ECO:0000313" key="2">
    <source>
        <dbReference type="EMBL" id="NWF45788.1"/>
    </source>
</evidence>
<name>A0A7Y8GWN9_9BURK</name>
<reference evidence="2 3" key="1">
    <citation type="submission" date="2019-09" db="EMBL/GenBank/DDBJ databases">
        <title>Hydrogenophaga aromatica sp. nov., isolated from a para-xylene-degrading enrichment culture.</title>
        <authorList>
            <person name="Tancsics A."/>
            <person name="Banerjee S."/>
        </authorList>
    </citation>
    <scope>NUCLEOTIDE SEQUENCE [LARGE SCALE GENOMIC DNA]</scope>
    <source>
        <strain evidence="2 3">D2P1</strain>
    </source>
</reference>
<dbReference type="AlphaFoldDB" id="A0A7Y8GWN9"/>
<dbReference type="EMBL" id="VYGV01000007">
    <property type="protein sequence ID" value="NWF45788.1"/>
    <property type="molecule type" value="Genomic_DNA"/>
</dbReference>
<feature type="domain" description="Co-chaperone DjlA N-terminal" evidence="1">
    <location>
        <begin position="29"/>
        <end position="145"/>
    </location>
</feature>
<dbReference type="CDD" id="cd07313">
    <property type="entry name" value="terB_like_2"/>
    <property type="match status" value="1"/>
</dbReference>
<evidence type="ECO:0000259" key="1">
    <source>
        <dbReference type="Pfam" id="PF05099"/>
    </source>
</evidence>
<evidence type="ECO:0000313" key="3">
    <source>
        <dbReference type="Proteomes" id="UP000545507"/>
    </source>
</evidence>
<sequence>MLRTLKDLFDAFTAPPAGQSPADEAHALQLATAVLLVEVMRADPAINDAERDAVLLALRGKFSLRDDELERLLELAHETAHTAYDYQRFTSLLNERFTQAQKIQVVEAMWQVAYADDHLDAHENHVISKVAGLLHVTHGEYIAAKMRAREAAQPAP</sequence>
<dbReference type="Pfam" id="PF05099">
    <property type="entry name" value="TerB"/>
    <property type="match status" value="1"/>
</dbReference>
<dbReference type="SUPFAM" id="SSF158682">
    <property type="entry name" value="TerB-like"/>
    <property type="match status" value="1"/>
</dbReference>
<dbReference type="Gene3D" id="1.10.3680.10">
    <property type="entry name" value="TerB-like"/>
    <property type="match status" value="1"/>
</dbReference>
<protein>
    <submittedName>
        <fullName evidence="2">TerB family tellurite resistance protein</fullName>
    </submittedName>
</protein>
<accession>A0A7Y8GWN9</accession>
<keyword evidence="3" id="KW-1185">Reference proteome</keyword>
<proteinExistence type="predicted"/>
<gene>
    <name evidence="2" type="ORF">F3K02_11075</name>
</gene>
<dbReference type="RefSeq" id="WP_177135672.1">
    <property type="nucleotide sequence ID" value="NZ_VYGV01000007.1"/>
</dbReference>
<dbReference type="InterPro" id="IPR029024">
    <property type="entry name" value="TerB-like"/>
</dbReference>